<dbReference type="PROSITE" id="PS50846">
    <property type="entry name" value="HMA_2"/>
    <property type="match status" value="1"/>
</dbReference>
<keyword evidence="5 10" id="KW-0547">Nucleotide-binding</keyword>
<dbReference type="PROSITE" id="PS01047">
    <property type="entry name" value="HMA_1"/>
    <property type="match status" value="1"/>
</dbReference>
<dbReference type="InterPro" id="IPR059000">
    <property type="entry name" value="ATPase_P-type_domA"/>
</dbReference>
<dbReference type="InterPro" id="IPR036163">
    <property type="entry name" value="HMA_dom_sf"/>
</dbReference>
<sequence>MEEIEFILEGIHCASCVLKIEKSVKAQEGVNQALVNFGLKKLYVKYDKTKIDEDVLRSHLTKIGYTASLVDENGHGHSMHADKTVWPLVRMLLCIALTVPFFINMAGLYFWKETFFSGYVGWLLASLVEIIGGSFFILRAFQVVKKGGANMDVLVSVGTMSAYLLSTYNFLVGKVHLLYFESSAMIITFVLIGLFIEEKTQMLAQEGLKDLLSLQPQETIVVKPGGEQHTVLVSDVQIGDEVLVKAGQIVPVDGLLTSEEGFFDESSLTGESFRKHKKSGEKVFAGTLNSAKTIYLKAQAKGKDTVIGKTLALVEKASNDKPAVQRLADTISSFFVPLVIGIAILTFLIWFVVSPSYEKAILAATSVLVIACPCALGMATPIVTLAASVKMAKAGVLIRQMESFSKAYKIKNILFDKTGTLTTNKLSIEAIESKLEEKEYALLLLAISHHSDHPIGKAITAHFSNKYRVERHVKDVETFAGRGIRALFEGKTIYFGSLPFLLEQNRPVRAEWSEGGGDFTRSFLFVDDMFICRVDLKPQIKEGAKKVIEFLKKRGVQSHLVSGDSQSAALYVAKEVGIERVKAEALPEDKLTYLESLSSEGLVAMVGDGINDAPALLKADVSFAMGDGVDVAMESASIGLVHGDLADIEKVFRFSKKSNHTIYVNFIFAFLFNVIGIVAASLGLLRPAIASAAMALSSILVVANSTLLLKRK</sequence>
<name>A0A2A4X4U7_UNCAE</name>
<dbReference type="Pfam" id="PF00702">
    <property type="entry name" value="Hydrolase"/>
    <property type="match status" value="1"/>
</dbReference>
<dbReference type="InterPro" id="IPR023214">
    <property type="entry name" value="HAD_sf"/>
</dbReference>
<dbReference type="InterPro" id="IPR001757">
    <property type="entry name" value="P_typ_ATPase"/>
</dbReference>
<dbReference type="EMBL" id="NVUK01000014">
    <property type="protein sequence ID" value="PCI77658.1"/>
    <property type="molecule type" value="Genomic_DNA"/>
</dbReference>
<dbReference type="InterPro" id="IPR017969">
    <property type="entry name" value="Heavy-metal-associated_CS"/>
</dbReference>
<dbReference type="GO" id="GO:0016887">
    <property type="term" value="F:ATP hydrolysis activity"/>
    <property type="evidence" value="ECO:0007669"/>
    <property type="project" value="InterPro"/>
</dbReference>
<keyword evidence="7" id="KW-1278">Translocase</keyword>
<feature type="transmembrane region" description="Helical" evidence="10">
    <location>
        <begin position="153"/>
        <end position="171"/>
    </location>
</feature>
<evidence type="ECO:0000256" key="3">
    <source>
        <dbReference type="ARBA" id="ARBA00022692"/>
    </source>
</evidence>
<dbReference type="Gene3D" id="3.30.70.100">
    <property type="match status" value="1"/>
</dbReference>
<gene>
    <name evidence="12" type="ORF">COB21_02770</name>
</gene>
<dbReference type="PROSITE" id="PS00154">
    <property type="entry name" value="ATPASE_E1_E2"/>
    <property type="match status" value="1"/>
</dbReference>
<dbReference type="PRINTS" id="PR00941">
    <property type="entry name" value="CDATPASE"/>
</dbReference>
<reference evidence="13" key="1">
    <citation type="submission" date="2017-08" db="EMBL/GenBank/DDBJ databases">
        <title>A dynamic microbial community with high functional redundancy inhabits the cold, oxic subseafloor aquifer.</title>
        <authorList>
            <person name="Tully B.J."/>
            <person name="Wheat C.G."/>
            <person name="Glazer B.T."/>
            <person name="Huber J.A."/>
        </authorList>
    </citation>
    <scope>NUCLEOTIDE SEQUENCE [LARGE SCALE GENOMIC DNA]</scope>
</reference>
<dbReference type="SUPFAM" id="SSF81665">
    <property type="entry name" value="Calcium ATPase, transmembrane domain M"/>
    <property type="match status" value="1"/>
</dbReference>
<evidence type="ECO:0000256" key="8">
    <source>
        <dbReference type="ARBA" id="ARBA00022989"/>
    </source>
</evidence>
<dbReference type="SUPFAM" id="SSF56784">
    <property type="entry name" value="HAD-like"/>
    <property type="match status" value="1"/>
</dbReference>
<dbReference type="SUPFAM" id="SSF81653">
    <property type="entry name" value="Calcium ATPase, transduction domain A"/>
    <property type="match status" value="1"/>
</dbReference>
<dbReference type="PRINTS" id="PR00119">
    <property type="entry name" value="CATATPASE"/>
</dbReference>
<dbReference type="AlphaFoldDB" id="A0A2A4X4U7"/>
<comment type="caution">
    <text evidence="12">The sequence shown here is derived from an EMBL/GenBank/DDBJ whole genome shotgun (WGS) entry which is preliminary data.</text>
</comment>
<dbReference type="Pfam" id="PF00122">
    <property type="entry name" value="E1-E2_ATPase"/>
    <property type="match status" value="1"/>
</dbReference>
<evidence type="ECO:0000259" key="11">
    <source>
        <dbReference type="PROSITE" id="PS50846"/>
    </source>
</evidence>
<proteinExistence type="inferred from homology"/>
<evidence type="ECO:0000256" key="7">
    <source>
        <dbReference type="ARBA" id="ARBA00022967"/>
    </source>
</evidence>
<dbReference type="Gene3D" id="3.40.1110.10">
    <property type="entry name" value="Calcium-transporting ATPase, cytoplasmic domain N"/>
    <property type="match status" value="1"/>
</dbReference>
<dbReference type="Gene3D" id="2.70.150.10">
    <property type="entry name" value="Calcium-transporting ATPase, cytoplasmic transduction domain A"/>
    <property type="match status" value="1"/>
</dbReference>
<comment type="similarity">
    <text evidence="2 10">Belongs to the cation transport ATPase (P-type) (TC 3.A.3) family. Type IB subfamily.</text>
</comment>
<dbReference type="Pfam" id="PF00403">
    <property type="entry name" value="HMA"/>
    <property type="match status" value="1"/>
</dbReference>
<dbReference type="GO" id="GO:0005886">
    <property type="term" value="C:plasma membrane"/>
    <property type="evidence" value="ECO:0007669"/>
    <property type="project" value="UniProtKB-SubCell"/>
</dbReference>
<evidence type="ECO:0000313" key="12">
    <source>
        <dbReference type="EMBL" id="PCI77658.1"/>
    </source>
</evidence>
<comment type="subcellular location">
    <subcellularLocation>
        <location evidence="10">Cell membrane</location>
    </subcellularLocation>
    <subcellularLocation>
        <location evidence="1">Endomembrane system</location>
        <topology evidence="1">Multi-pass membrane protein</topology>
    </subcellularLocation>
</comment>
<dbReference type="PANTHER" id="PTHR43520">
    <property type="entry name" value="ATP7, ISOFORM B"/>
    <property type="match status" value="1"/>
</dbReference>
<evidence type="ECO:0000256" key="9">
    <source>
        <dbReference type="ARBA" id="ARBA00023136"/>
    </source>
</evidence>
<dbReference type="NCBIfam" id="TIGR01525">
    <property type="entry name" value="ATPase-IB_hvy"/>
    <property type="match status" value="1"/>
</dbReference>
<feature type="transmembrane region" description="Helical" evidence="10">
    <location>
        <begin position="662"/>
        <end position="682"/>
    </location>
</feature>
<dbReference type="Proteomes" id="UP000218775">
    <property type="component" value="Unassembled WGS sequence"/>
</dbReference>
<evidence type="ECO:0000256" key="6">
    <source>
        <dbReference type="ARBA" id="ARBA00022840"/>
    </source>
</evidence>
<dbReference type="GO" id="GO:0005524">
    <property type="term" value="F:ATP binding"/>
    <property type="evidence" value="ECO:0007669"/>
    <property type="project" value="UniProtKB-UniRule"/>
</dbReference>
<keyword evidence="8 10" id="KW-1133">Transmembrane helix</keyword>
<feature type="transmembrane region" description="Helical" evidence="10">
    <location>
        <begin position="688"/>
        <end position="709"/>
    </location>
</feature>
<feature type="domain" description="HMA" evidence="11">
    <location>
        <begin position="2"/>
        <end position="68"/>
    </location>
</feature>
<dbReference type="FunFam" id="3.30.70.100:FF:000001">
    <property type="entry name" value="ATPase copper transporting beta"/>
    <property type="match status" value="1"/>
</dbReference>
<dbReference type="InterPro" id="IPR027256">
    <property type="entry name" value="P-typ_ATPase_IB"/>
</dbReference>
<feature type="transmembrane region" description="Helical" evidence="10">
    <location>
        <begin position="334"/>
        <end position="354"/>
    </location>
</feature>
<dbReference type="CDD" id="cd00371">
    <property type="entry name" value="HMA"/>
    <property type="match status" value="1"/>
</dbReference>
<keyword evidence="9 10" id="KW-0472">Membrane</keyword>
<dbReference type="InterPro" id="IPR018303">
    <property type="entry name" value="ATPase_P-typ_P_site"/>
</dbReference>
<dbReference type="GO" id="GO:0043682">
    <property type="term" value="F:P-type divalent copper transporter activity"/>
    <property type="evidence" value="ECO:0007669"/>
    <property type="project" value="TreeGrafter"/>
</dbReference>
<evidence type="ECO:0000256" key="2">
    <source>
        <dbReference type="ARBA" id="ARBA00006024"/>
    </source>
</evidence>
<dbReference type="NCBIfam" id="TIGR01511">
    <property type="entry name" value="ATPase-IB1_Cu"/>
    <property type="match status" value="1"/>
</dbReference>
<dbReference type="InterPro" id="IPR006121">
    <property type="entry name" value="HMA_dom"/>
</dbReference>
<evidence type="ECO:0000256" key="5">
    <source>
        <dbReference type="ARBA" id="ARBA00022741"/>
    </source>
</evidence>
<dbReference type="GO" id="GO:0005507">
    <property type="term" value="F:copper ion binding"/>
    <property type="evidence" value="ECO:0007669"/>
    <property type="project" value="TreeGrafter"/>
</dbReference>
<evidence type="ECO:0000256" key="4">
    <source>
        <dbReference type="ARBA" id="ARBA00022723"/>
    </source>
</evidence>
<evidence type="ECO:0000256" key="10">
    <source>
        <dbReference type="RuleBase" id="RU362081"/>
    </source>
</evidence>
<dbReference type="GO" id="GO:0012505">
    <property type="term" value="C:endomembrane system"/>
    <property type="evidence" value="ECO:0007669"/>
    <property type="project" value="UniProtKB-SubCell"/>
</dbReference>
<feature type="transmembrane region" description="Helical" evidence="10">
    <location>
        <begin position="177"/>
        <end position="196"/>
    </location>
</feature>
<protein>
    <submittedName>
        <fullName evidence="12">Copper-translocating P-type ATPase</fullName>
    </submittedName>
</protein>
<dbReference type="InterPro" id="IPR023299">
    <property type="entry name" value="ATPase_P-typ_cyto_dom_N"/>
</dbReference>
<dbReference type="SUPFAM" id="SSF55008">
    <property type="entry name" value="HMA, heavy metal-associated domain"/>
    <property type="match status" value="1"/>
</dbReference>
<dbReference type="PANTHER" id="PTHR43520:SF8">
    <property type="entry name" value="P-TYPE CU(+) TRANSPORTER"/>
    <property type="match status" value="1"/>
</dbReference>
<organism evidence="12 13">
    <name type="scientific">Aerophobetes bacterium</name>
    <dbReference type="NCBI Taxonomy" id="2030807"/>
    <lineage>
        <taxon>Bacteria</taxon>
        <taxon>Candidatus Aerophobota</taxon>
    </lineage>
</organism>
<keyword evidence="3 10" id="KW-0812">Transmembrane</keyword>
<dbReference type="InterPro" id="IPR036412">
    <property type="entry name" value="HAD-like_sf"/>
</dbReference>
<feature type="transmembrane region" description="Helical" evidence="10">
    <location>
        <begin position="88"/>
        <end position="110"/>
    </location>
</feature>
<dbReference type="InterPro" id="IPR023298">
    <property type="entry name" value="ATPase_P-typ_TM_dom_sf"/>
</dbReference>
<evidence type="ECO:0000313" key="13">
    <source>
        <dbReference type="Proteomes" id="UP000218775"/>
    </source>
</evidence>
<keyword evidence="6 10" id="KW-0067">ATP-binding</keyword>
<dbReference type="GO" id="GO:0055070">
    <property type="term" value="P:copper ion homeostasis"/>
    <property type="evidence" value="ECO:0007669"/>
    <property type="project" value="TreeGrafter"/>
</dbReference>
<dbReference type="Gene3D" id="3.40.50.1000">
    <property type="entry name" value="HAD superfamily/HAD-like"/>
    <property type="match status" value="1"/>
</dbReference>
<dbReference type="InterPro" id="IPR008250">
    <property type="entry name" value="ATPase_P-typ_transduc_dom_A_sf"/>
</dbReference>
<keyword evidence="10" id="KW-1003">Cell membrane</keyword>
<feature type="transmembrane region" description="Helical" evidence="10">
    <location>
        <begin position="360"/>
        <end position="389"/>
    </location>
</feature>
<evidence type="ECO:0000256" key="1">
    <source>
        <dbReference type="ARBA" id="ARBA00004127"/>
    </source>
</evidence>
<keyword evidence="4 10" id="KW-0479">Metal-binding</keyword>
<accession>A0A2A4X4U7</accession>
<feature type="transmembrane region" description="Helical" evidence="10">
    <location>
        <begin position="116"/>
        <end position="141"/>
    </location>
</feature>
<dbReference type="NCBIfam" id="TIGR01494">
    <property type="entry name" value="ATPase_P-type"/>
    <property type="match status" value="1"/>
</dbReference>